<evidence type="ECO:0000313" key="1">
    <source>
        <dbReference type="EMBL" id="CAG8637559.1"/>
    </source>
</evidence>
<sequence>MPKRLNFPGPNKEVVELEETNFFFKIETLLQPKHARGFFLLKDSEEECDVPEEIKYNFQNIREACETNSEALKKIAVMWNTSSENPKNGSG</sequence>
<accession>A0ACA9N9I9</accession>
<gene>
    <name evidence="1" type="ORF">RPERSI_LOCUS7346</name>
</gene>
<feature type="non-terminal residue" evidence="1">
    <location>
        <position position="91"/>
    </location>
</feature>
<comment type="caution">
    <text evidence="1">The sequence shown here is derived from an EMBL/GenBank/DDBJ whole genome shotgun (WGS) entry which is preliminary data.</text>
</comment>
<proteinExistence type="predicted"/>
<dbReference type="EMBL" id="CAJVQC010012374">
    <property type="protein sequence ID" value="CAG8637559.1"/>
    <property type="molecule type" value="Genomic_DNA"/>
</dbReference>
<keyword evidence="2" id="KW-1185">Reference proteome</keyword>
<dbReference type="Proteomes" id="UP000789920">
    <property type="component" value="Unassembled WGS sequence"/>
</dbReference>
<name>A0ACA9N9I9_9GLOM</name>
<reference evidence="1" key="1">
    <citation type="submission" date="2021-06" db="EMBL/GenBank/DDBJ databases">
        <authorList>
            <person name="Kallberg Y."/>
            <person name="Tangrot J."/>
            <person name="Rosling A."/>
        </authorList>
    </citation>
    <scope>NUCLEOTIDE SEQUENCE</scope>
    <source>
        <strain evidence="1">MA461A</strain>
    </source>
</reference>
<evidence type="ECO:0000313" key="2">
    <source>
        <dbReference type="Proteomes" id="UP000789920"/>
    </source>
</evidence>
<organism evidence="1 2">
    <name type="scientific">Racocetra persica</name>
    <dbReference type="NCBI Taxonomy" id="160502"/>
    <lineage>
        <taxon>Eukaryota</taxon>
        <taxon>Fungi</taxon>
        <taxon>Fungi incertae sedis</taxon>
        <taxon>Mucoromycota</taxon>
        <taxon>Glomeromycotina</taxon>
        <taxon>Glomeromycetes</taxon>
        <taxon>Diversisporales</taxon>
        <taxon>Gigasporaceae</taxon>
        <taxon>Racocetra</taxon>
    </lineage>
</organism>
<protein>
    <submittedName>
        <fullName evidence="1">30156_t:CDS:1</fullName>
    </submittedName>
</protein>